<sequence length="689" mass="69279">MFGGIELDLIPAIASEGAVRRVVPARRGKAWLSSELIIRAERLGLEELPEALWRKTTARQLLLTGNALAALPPALSALRELRVLLLGGNRLRQLPEEVCELSQLRRLEAQDNLLESVPTGLARLVHLSLVNLDGNPLGARLVEGGPTLLQVWLGPESIQDDARSGGGAIAVPALSYEPTEVGGAGEQQGAPATAEASDSRGGAGGGGSGGDAGGGEPGPVEEEGFGEELPVQGSRPSSGGGAGLELQPSGGAGLQQGEGSGGGAEEGPRPIQLAELREGPETGSSTVGDAAAGGVGGDGDAGTAGAGRIEPGGSTARTAGEAAGGATAHQGAAASPATGDGAGSGRAAAGGGPQAAAGAGAAGPAGPLSARAGGAASERRRAAAEAAAGAAVLRRRTERLLRYLLALQDPSEALAVKQAKLQQLQSEARERVAELARMADPQALAACRAIAQDAGLGPEAVARVDAAAAATARLQAAAAGEDRSELRAALAAFQELCRPRVGLSRPDGAAFHAAQQRLRALLRRDLERGWRAASEEARRGSGGGDGGSLSDGGGGERAAGGGAETGGGGGGGGGGAQREPSAQAPGELPQRRVFLTMAELRRRELQAAGAKSYEHWARAKAEAAESEARARAAAAAAARRARRAAAAARGDRAVELHELEQTWPSRVVDPYPRGTFSPARPRERERRPG</sequence>
<reference evidence="5 6" key="1">
    <citation type="journal article" date="2018" name="Sci. Rep.">
        <title>Raphidocelis subcapitata (=Pseudokirchneriella subcapitata) provides an insight into genome evolution and environmental adaptations in the Sphaeropleales.</title>
        <authorList>
            <person name="Suzuki S."/>
            <person name="Yamaguchi H."/>
            <person name="Nakajima N."/>
            <person name="Kawachi M."/>
        </authorList>
    </citation>
    <scope>NUCLEOTIDE SEQUENCE [LARGE SCALE GENOMIC DNA]</scope>
    <source>
        <strain evidence="5 6">NIES-35</strain>
    </source>
</reference>
<keyword evidence="6" id="KW-1185">Reference proteome</keyword>
<comment type="subcellular location">
    <subcellularLocation>
        <location evidence="1">Cytoplasm</location>
        <location evidence="1">Cytoskeleton</location>
        <location evidence="1">Cilium axoneme</location>
    </subcellularLocation>
</comment>
<evidence type="ECO:0000256" key="3">
    <source>
        <dbReference type="ARBA" id="ARBA00022737"/>
    </source>
</evidence>
<feature type="compositionally biased region" description="Basic and acidic residues" evidence="4">
    <location>
        <begin position="680"/>
        <end position="689"/>
    </location>
</feature>
<feature type="compositionally biased region" description="Gly residues" evidence="4">
    <location>
        <begin position="201"/>
        <end position="217"/>
    </location>
</feature>
<dbReference type="EMBL" id="BDRX01000029">
    <property type="protein sequence ID" value="GBF92057.1"/>
    <property type="molecule type" value="Genomic_DNA"/>
</dbReference>
<evidence type="ECO:0000256" key="1">
    <source>
        <dbReference type="ARBA" id="ARBA00004430"/>
    </source>
</evidence>
<feature type="compositionally biased region" description="Gly residues" evidence="4">
    <location>
        <begin position="291"/>
        <end position="305"/>
    </location>
</feature>
<dbReference type="InterPro" id="IPR003591">
    <property type="entry name" value="Leu-rich_rpt_typical-subtyp"/>
</dbReference>
<name>A0A2V0P4D7_9CHLO</name>
<dbReference type="SUPFAM" id="SSF52058">
    <property type="entry name" value="L domain-like"/>
    <property type="match status" value="1"/>
</dbReference>
<evidence type="ECO:0000256" key="4">
    <source>
        <dbReference type="SAM" id="MobiDB-lite"/>
    </source>
</evidence>
<dbReference type="STRING" id="307507.A0A2V0P4D7"/>
<gene>
    <name evidence="5" type="ORF">Rsub_04404</name>
</gene>
<keyword evidence="3" id="KW-0677">Repeat</keyword>
<dbReference type="GO" id="GO:0005930">
    <property type="term" value="C:axoneme"/>
    <property type="evidence" value="ECO:0007669"/>
    <property type="project" value="UniProtKB-SubCell"/>
</dbReference>
<feature type="compositionally biased region" description="Low complexity" evidence="4">
    <location>
        <begin position="354"/>
        <end position="376"/>
    </location>
</feature>
<feature type="region of interest" description="Disordered" evidence="4">
    <location>
        <begin position="533"/>
        <end position="593"/>
    </location>
</feature>
<dbReference type="InterPro" id="IPR050216">
    <property type="entry name" value="LRR_domain-containing"/>
</dbReference>
<dbReference type="PANTHER" id="PTHR48051">
    <property type="match status" value="1"/>
</dbReference>
<feature type="compositionally biased region" description="Gly residues" evidence="4">
    <location>
        <begin position="540"/>
        <end position="576"/>
    </location>
</feature>
<proteinExistence type="predicted"/>
<dbReference type="PANTHER" id="PTHR48051:SF1">
    <property type="entry name" value="RAS SUPPRESSOR PROTEIN 1"/>
    <property type="match status" value="1"/>
</dbReference>
<dbReference type="AlphaFoldDB" id="A0A2V0P4D7"/>
<feature type="compositionally biased region" description="Low complexity" evidence="4">
    <location>
        <begin position="306"/>
        <end position="339"/>
    </location>
</feature>
<accession>A0A2V0P4D7</accession>
<dbReference type="InterPro" id="IPR032675">
    <property type="entry name" value="LRR_dom_sf"/>
</dbReference>
<evidence type="ECO:0000313" key="6">
    <source>
        <dbReference type="Proteomes" id="UP000247498"/>
    </source>
</evidence>
<evidence type="ECO:0000256" key="2">
    <source>
        <dbReference type="ARBA" id="ARBA00022614"/>
    </source>
</evidence>
<dbReference type="InParanoid" id="A0A2V0P4D7"/>
<comment type="caution">
    <text evidence="5">The sequence shown here is derived from an EMBL/GenBank/DDBJ whole genome shotgun (WGS) entry which is preliminary data.</text>
</comment>
<dbReference type="Proteomes" id="UP000247498">
    <property type="component" value="Unassembled WGS sequence"/>
</dbReference>
<organism evidence="5 6">
    <name type="scientific">Raphidocelis subcapitata</name>
    <dbReference type="NCBI Taxonomy" id="307507"/>
    <lineage>
        <taxon>Eukaryota</taxon>
        <taxon>Viridiplantae</taxon>
        <taxon>Chlorophyta</taxon>
        <taxon>core chlorophytes</taxon>
        <taxon>Chlorophyceae</taxon>
        <taxon>CS clade</taxon>
        <taxon>Sphaeropleales</taxon>
        <taxon>Selenastraceae</taxon>
        <taxon>Raphidocelis</taxon>
    </lineage>
</organism>
<feature type="region of interest" description="Disordered" evidence="4">
    <location>
        <begin position="662"/>
        <end position="689"/>
    </location>
</feature>
<keyword evidence="2" id="KW-0433">Leucine-rich repeat</keyword>
<feature type="region of interest" description="Disordered" evidence="4">
    <location>
        <begin position="179"/>
        <end position="376"/>
    </location>
</feature>
<dbReference type="OrthoDB" id="566279at2759"/>
<dbReference type="Gene3D" id="3.80.10.10">
    <property type="entry name" value="Ribonuclease Inhibitor"/>
    <property type="match status" value="1"/>
</dbReference>
<feature type="compositionally biased region" description="Gly residues" evidence="4">
    <location>
        <begin position="250"/>
        <end position="265"/>
    </location>
</feature>
<dbReference type="SMART" id="SM00369">
    <property type="entry name" value="LRR_TYP"/>
    <property type="match status" value="2"/>
</dbReference>
<feature type="compositionally biased region" description="Gly residues" evidence="4">
    <location>
        <begin position="340"/>
        <end position="353"/>
    </location>
</feature>
<protein>
    <submittedName>
        <fullName evidence="5">Uncharacterized protein</fullName>
    </submittedName>
</protein>
<evidence type="ECO:0000313" key="5">
    <source>
        <dbReference type="EMBL" id="GBF92057.1"/>
    </source>
</evidence>